<keyword evidence="2" id="KW-1185">Reference proteome</keyword>
<evidence type="ECO:0000313" key="1">
    <source>
        <dbReference type="EMBL" id="PBK77615.1"/>
    </source>
</evidence>
<dbReference type="AlphaFoldDB" id="A0A2H3C3G4"/>
<protein>
    <submittedName>
        <fullName evidence="1">Uncharacterized protein</fullName>
    </submittedName>
</protein>
<name>A0A2H3C3G4_9AGAR</name>
<organism evidence="1 2">
    <name type="scientific">Armillaria solidipes</name>
    <dbReference type="NCBI Taxonomy" id="1076256"/>
    <lineage>
        <taxon>Eukaryota</taxon>
        <taxon>Fungi</taxon>
        <taxon>Dikarya</taxon>
        <taxon>Basidiomycota</taxon>
        <taxon>Agaricomycotina</taxon>
        <taxon>Agaricomycetes</taxon>
        <taxon>Agaricomycetidae</taxon>
        <taxon>Agaricales</taxon>
        <taxon>Marasmiineae</taxon>
        <taxon>Physalacriaceae</taxon>
        <taxon>Armillaria</taxon>
    </lineage>
</organism>
<accession>A0A2H3C3G4</accession>
<reference evidence="2" key="1">
    <citation type="journal article" date="2017" name="Nat. Ecol. Evol.">
        <title>Genome expansion and lineage-specific genetic innovations in the forest pathogenic fungi Armillaria.</title>
        <authorList>
            <person name="Sipos G."/>
            <person name="Prasanna A.N."/>
            <person name="Walter M.C."/>
            <person name="O'Connor E."/>
            <person name="Balint B."/>
            <person name="Krizsan K."/>
            <person name="Kiss B."/>
            <person name="Hess J."/>
            <person name="Varga T."/>
            <person name="Slot J."/>
            <person name="Riley R."/>
            <person name="Boka B."/>
            <person name="Rigling D."/>
            <person name="Barry K."/>
            <person name="Lee J."/>
            <person name="Mihaltcheva S."/>
            <person name="LaButti K."/>
            <person name="Lipzen A."/>
            <person name="Waldron R."/>
            <person name="Moloney N.M."/>
            <person name="Sperisen C."/>
            <person name="Kredics L."/>
            <person name="Vagvoelgyi C."/>
            <person name="Patrignani A."/>
            <person name="Fitzpatrick D."/>
            <person name="Nagy I."/>
            <person name="Doyle S."/>
            <person name="Anderson J.B."/>
            <person name="Grigoriev I.V."/>
            <person name="Gueldener U."/>
            <person name="Muensterkoetter M."/>
            <person name="Nagy L.G."/>
        </authorList>
    </citation>
    <scope>NUCLEOTIDE SEQUENCE [LARGE SCALE GENOMIC DNA]</scope>
    <source>
        <strain evidence="2">28-4</strain>
    </source>
</reference>
<dbReference type="Proteomes" id="UP000218334">
    <property type="component" value="Unassembled WGS sequence"/>
</dbReference>
<dbReference type="EMBL" id="KZ293415">
    <property type="protein sequence ID" value="PBK77615.1"/>
    <property type="molecule type" value="Genomic_DNA"/>
</dbReference>
<sequence length="262" mass="29269">MNRQQLHSIQCLCPILGARSLGPIEDTPEEIPKVDHEWQKSNLNDRSNPMFVPGMAAHSAPKYSGPVQWCQPSTYDSESQELRGVIVRFSSCKIHSKTRCKCQGRVLLARHYELVREHKWRDSPGGVQITGRDGMMKGVSEDDHTIGRGCGMWRERGWGINIGFVQRWQRPIFQSSTPGWATSIAQGPEFPDVIRMDAACSDWGRSPFGGWAQIGSVLNVGDASRDVGGQRLKRSRRESVSTRIGAECSTGWREGDRDLSSS</sequence>
<gene>
    <name evidence="1" type="ORF">ARMSODRAFT_967967</name>
</gene>
<proteinExistence type="predicted"/>
<evidence type="ECO:0000313" key="2">
    <source>
        <dbReference type="Proteomes" id="UP000218334"/>
    </source>
</evidence>